<dbReference type="NCBIfam" id="TIGR01643">
    <property type="entry name" value="YD_repeat_2x"/>
    <property type="match status" value="1"/>
</dbReference>
<feature type="compositionally biased region" description="Acidic residues" evidence="1">
    <location>
        <begin position="307"/>
        <end position="319"/>
    </location>
</feature>
<dbReference type="InterPro" id="IPR050708">
    <property type="entry name" value="T6SS_VgrG/RHS"/>
</dbReference>
<dbReference type="InterPro" id="IPR031325">
    <property type="entry name" value="RHS_repeat"/>
</dbReference>
<keyword evidence="4" id="KW-1185">Reference proteome</keyword>
<evidence type="ECO:0008006" key="5">
    <source>
        <dbReference type="Google" id="ProtNLM"/>
    </source>
</evidence>
<dbReference type="Proteomes" id="UP000623608">
    <property type="component" value="Unassembled WGS sequence"/>
</dbReference>
<sequence>MYFTLPRKLLALTITAVTGAALISAPAYAGPDGGAPKPAKPTTEKIKDVPTEAVAVAARAATKVPSALDKPAPVWPAAGAGYLDLKPVEAKVGGLSVQAEKKVANDPSRVRLEVLDRAATAKAAVRGVLMRVDRADGRAGAGNVQLKVDYAPYATAYGADWASRLRLVQLPTCALDRPDAPECAAKPLATKNDTTARTVSALASTGSLVAVTAGKSGPAGDYSATSLQASSTWSAGGNTGAFTWSYPMKVPPSLGGPTPTVDLSYSSQSVDGRHAASNNQPSWVGEGFEAWPGGYIERTYTSCGDDRDGDENNNDEETGDNCWETDNATLSLNGSSGELLYNATEKRWHLRSEDGSKIERRTGATNGDNDGEWWVVTTTDGTEYWFGRNRLPGWTTGGDETNSAWTVPVFGNEPNEPCHATKFADSDCVQAWRWNLDYVVDVHGNSMSYWYQQEQNRYLRNVDKDDKAVYDRGGWLDHIDYGTRRISGADNYFAGTVPMRVDFAVADRCLSTCTTKDETRWPDVPWDQECTAAQTDCDNYAPTFWSTKRLSTITTQVRRSGALSNVDRWTLTQSFPDPGDTTRAGLWLDKIQQSGLVGGTTTLPEVTFTGVQLANRVDTIDFAAAMNWWRIAKIENETGGTVNVTYKPQDCKANDKPAPATNTRLCYPVLWKPEGYANYVTDWFNKWVVDTVYNDDHTGGVQPQGSPRVVYKYSYLDGAAWHYADDDGLVKAKVKTWSGFRGFARVGVTVGDVGEQTYSETRYFRGMHGDRLNASGGTRSVQIDGINDEDWYGGMERESKTFNGPGGAVVSRHVSDPWASAPTATRTFNGDTVTARYVRTGTSRDYTTLDNNRGERVTRSTTTYDNYGLAEKIDDYGVESVTGDERCTLNDYTPRNEDKWLLANLHRVQNYAVKCADTGGTLTDADVIGEIRTSFDGLAFEATPTAGDPTKIETMSAWNAGAPTFVTTGTSTFDEHGRTLTSTAEGGAVTTTEYLPKLDGPVTQTTVSNALGHQTVTTLDPAWGQATATVDPNLKRTDLQYDPMGRLTSVWGPGSVKGTDPAEAKFAYYVRKDAATAISTSKLNLDGTYTTSWALSDGLLRTRQTQAPSPSGGRLVTEAFYDSAGRASKSFDVYHTSGTASGDLITSTERAFVPDQTRTVYDGASRKIAEIFQPYDKERWRATTYHAGDRTDVTPPNGGTATSTVINARGDNTELREYTASGAPTPGTAGSWQTTLYKRDRKGQLTDVVDASGNTWTYQYDIRGRETTFTDPDKGKVTTTYDDANRIKTKTDARQKTLAFSYDALNRKRVMYEGAIGGTVRATWSYDTLAKGQLTQSSRLVGSAPYIIKQLGYTDGYQSLGSEYTVPASETGLAGTYTFRNSYNKDDSLATSSYAPAGGLPLETMKYGWSKFDRATSLTSTYGESTALTYVGETVYNALNLLDQYKLTTGAGNVVWQSFRRELETGRLTGVRIQRDKAAPYLLADKTFTYDDYGNVTSATDVSDAAVTDTQCFTYDRLQRLTEAWTPNTAGNCSAAPAANALGGPAAYWNSWTFDAVGNRKTMTAHSAFGDSTTNYTYPAAGAARPHAITGTTGATTGAYTYDEMGNTLTRPTSASGTQTLTWDIEGEVESASDTTGKTSFLYDADGNRLIRTDPKGKTLYLPGEEVRYDSTTKLTSCTRYYTFGNSTVASRTEKGLTWLGVDHQGTAQVQIDAVTQDYSIRRQNPYGSLRGTNPAWANDKGFVGGTNDNTGLTHLGARLYDQVHGVFLSVDPLIEMNEPRSLNPYTYSWSNPLTFSDPDGQWPGWMKKAASGVASVASGVAGAAKATAAFAYKHAGTISTVTGVLAIVTAPIPGVGAAFGLASAAFGALETGKSCASGQAIDCGLGIVGMVPGIGTAAKSGRAVASALKTTASLKKAKRAFNTFDAGASKLADGAWNSLMKSSDPGDYKRLVDKFNMADGFRQANVDYYRQITSRYKSLYPTTGPQFWQIKQMDQFDRWGNMLQLENATWNSVACFKYNDCTKNRHEVIFGGGGGSSGPSNRGGGSGSGGGQNRGNGSGGSSSPSTPSSTAPSYNFPIPGSPGYGGGGGCQNIKVPGGTLVC</sequence>
<dbReference type="EMBL" id="BOMY01000041">
    <property type="protein sequence ID" value="GIF23734.1"/>
    <property type="molecule type" value="Genomic_DNA"/>
</dbReference>
<protein>
    <recommendedName>
        <fullName evidence="5">RHS repeat-associated protein</fullName>
    </recommendedName>
</protein>
<dbReference type="Pfam" id="PF05593">
    <property type="entry name" value="RHS_repeat"/>
    <property type="match status" value="1"/>
</dbReference>
<gene>
    <name evidence="3" type="ORF">Ate02nite_64640</name>
</gene>
<keyword evidence="2" id="KW-0732">Signal</keyword>
<dbReference type="Gene3D" id="2.180.10.10">
    <property type="entry name" value="RHS repeat-associated core"/>
    <property type="match status" value="2"/>
</dbReference>
<feature type="region of interest" description="Disordered" evidence="1">
    <location>
        <begin position="2032"/>
        <end position="2081"/>
    </location>
</feature>
<feature type="signal peptide" evidence="2">
    <location>
        <begin position="1"/>
        <end position="29"/>
    </location>
</feature>
<feature type="chain" id="PRO_5037138205" description="RHS repeat-associated protein" evidence="2">
    <location>
        <begin position="30"/>
        <end position="2103"/>
    </location>
</feature>
<dbReference type="PANTHER" id="PTHR32305">
    <property type="match status" value="1"/>
</dbReference>
<reference evidence="3" key="1">
    <citation type="submission" date="2021-01" db="EMBL/GenBank/DDBJ databases">
        <title>Whole genome shotgun sequence of Actinoplanes tereljensis NBRC 105297.</title>
        <authorList>
            <person name="Komaki H."/>
            <person name="Tamura T."/>
        </authorList>
    </citation>
    <scope>NUCLEOTIDE SEQUENCE</scope>
    <source>
        <strain evidence="3">NBRC 105297</strain>
    </source>
</reference>
<dbReference type="NCBIfam" id="TIGR03696">
    <property type="entry name" value="Rhs_assc_core"/>
    <property type="match status" value="1"/>
</dbReference>
<organism evidence="3 4">
    <name type="scientific">Paractinoplanes tereljensis</name>
    <dbReference type="NCBI Taxonomy" id="571912"/>
    <lineage>
        <taxon>Bacteria</taxon>
        <taxon>Bacillati</taxon>
        <taxon>Actinomycetota</taxon>
        <taxon>Actinomycetes</taxon>
        <taxon>Micromonosporales</taxon>
        <taxon>Micromonosporaceae</taxon>
        <taxon>Paractinoplanes</taxon>
    </lineage>
</organism>
<feature type="region of interest" description="Disordered" evidence="1">
    <location>
        <begin position="302"/>
        <end position="322"/>
    </location>
</feature>
<feature type="compositionally biased region" description="Gly residues" evidence="1">
    <location>
        <begin position="2032"/>
        <end position="2061"/>
    </location>
</feature>
<evidence type="ECO:0000313" key="4">
    <source>
        <dbReference type="Proteomes" id="UP000623608"/>
    </source>
</evidence>
<dbReference type="RefSeq" id="WP_203811677.1">
    <property type="nucleotide sequence ID" value="NZ_BOMY01000041.1"/>
</dbReference>
<name>A0A919TVV5_9ACTN</name>
<proteinExistence type="predicted"/>
<evidence type="ECO:0000256" key="2">
    <source>
        <dbReference type="SAM" id="SignalP"/>
    </source>
</evidence>
<dbReference type="InterPro" id="IPR022385">
    <property type="entry name" value="Rhs_assc_core"/>
</dbReference>
<dbReference type="InterPro" id="IPR006530">
    <property type="entry name" value="YD"/>
</dbReference>
<dbReference type="PANTHER" id="PTHR32305:SF17">
    <property type="entry name" value="TRNA NUCLEASE WAPA"/>
    <property type="match status" value="1"/>
</dbReference>
<evidence type="ECO:0000256" key="1">
    <source>
        <dbReference type="SAM" id="MobiDB-lite"/>
    </source>
</evidence>
<accession>A0A919TVV5</accession>
<evidence type="ECO:0000313" key="3">
    <source>
        <dbReference type="EMBL" id="GIF23734.1"/>
    </source>
</evidence>
<comment type="caution">
    <text evidence="3">The sequence shown here is derived from an EMBL/GenBank/DDBJ whole genome shotgun (WGS) entry which is preliminary data.</text>
</comment>